<name>A0A1T5CNJ7_9FLAO</name>
<evidence type="ECO:0000256" key="1">
    <source>
        <dbReference type="SAM" id="SignalP"/>
    </source>
</evidence>
<feature type="chain" id="PRO_5012662330" description="Glycosyl hydrolase-like 10" evidence="1">
    <location>
        <begin position="32"/>
        <end position="370"/>
    </location>
</feature>
<dbReference type="PROSITE" id="PS51257">
    <property type="entry name" value="PROKAR_LIPOPROTEIN"/>
    <property type="match status" value="1"/>
</dbReference>
<gene>
    <name evidence="2" type="ORF">SAMN05660866_02340</name>
</gene>
<dbReference type="Gene3D" id="3.20.20.80">
    <property type="entry name" value="Glycosidases"/>
    <property type="match status" value="1"/>
</dbReference>
<dbReference type="PANTHER" id="PTHR43405:SF1">
    <property type="entry name" value="GLYCOSYL HYDROLASE DIGH"/>
    <property type="match status" value="1"/>
</dbReference>
<accession>A0A1T5CNJ7</accession>
<organism evidence="2 3">
    <name type="scientific">Maribacter arcticus</name>
    <dbReference type="NCBI Taxonomy" id="561365"/>
    <lineage>
        <taxon>Bacteria</taxon>
        <taxon>Pseudomonadati</taxon>
        <taxon>Bacteroidota</taxon>
        <taxon>Flavobacteriia</taxon>
        <taxon>Flavobacteriales</taxon>
        <taxon>Flavobacteriaceae</taxon>
        <taxon>Maribacter</taxon>
    </lineage>
</organism>
<sequence length="370" mass="42845">MNSNIKFCSRYILLCATLWPLLFMSCEQKTAETFEIRGVYGNPKPFWDKGFSLTELGVNAIFVHSGSINHDMVNRARSEGVMVYAEFATLNGKNYVETHPEAWAINEKGKKVQAASWFMGVCPTEPGFRQYRFGQLQDLLLEYDLDGIWMDYVHWHAQFEEPEPILPETCFCDHCLDVFSKDSGIEIPDGITSDKAQWILNNQDESWRNWRCKVIYDWTYEIKSIIKEIRPKALLGLYHCPWDDQEFNGARRRILGLDYNLLKETIDVFSPMVYHGRMGREPDWVKENIRWFSNRLNIKKDSYPKVWPIVQAYNNPGVISNEEFEIVLKGGLAGESSGVMMFTTSAIAEDKGKTEVMKKVYTNLTEESDN</sequence>
<evidence type="ECO:0000313" key="2">
    <source>
        <dbReference type="EMBL" id="SKB60994.1"/>
    </source>
</evidence>
<evidence type="ECO:0008006" key="4">
    <source>
        <dbReference type="Google" id="ProtNLM"/>
    </source>
</evidence>
<proteinExistence type="predicted"/>
<dbReference type="InterPro" id="IPR052177">
    <property type="entry name" value="Divisome_Glycosyl_Hydrolase"/>
</dbReference>
<dbReference type="OrthoDB" id="100605at2"/>
<dbReference type="STRING" id="561365.SAMN05660866_02340"/>
<dbReference type="PANTHER" id="PTHR43405">
    <property type="entry name" value="GLYCOSYL HYDROLASE DIGH"/>
    <property type="match status" value="1"/>
</dbReference>
<feature type="signal peptide" evidence="1">
    <location>
        <begin position="1"/>
        <end position="31"/>
    </location>
</feature>
<dbReference type="InterPro" id="IPR017853">
    <property type="entry name" value="GH"/>
</dbReference>
<dbReference type="RefSeq" id="WP_143814482.1">
    <property type="nucleotide sequence ID" value="NZ_FUYL01000007.1"/>
</dbReference>
<evidence type="ECO:0000313" key="3">
    <source>
        <dbReference type="Proteomes" id="UP000190339"/>
    </source>
</evidence>
<reference evidence="3" key="1">
    <citation type="submission" date="2017-02" db="EMBL/GenBank/DDBJ databases">
        <authorList>
            <person name="Varghese N."/>
            <person name="Submissions S."/>
        </authorList>
    </citation>
    <scope>NUCLEOTIDE SEQUENCE [LARGE SCALE GENOMIC DNA]</scope>
    <source>
        <strain evidence="3">DSM 23546</strain>
    </source>
</reference>
<protein>
    <recommendedName>
        <fullName evidence="4">Glycosyl hydrolase-like 10</fullName>
    </recommendedName>
</protein>
<dbReference type="Proteomes" id="UP000190339">
    <property type="component" value="Unassembled WGS sequence"/>
</dbReference>
<keyword evidence="1" id="KW-0732">Signal</keyword>
<dbReference type="SUPFAM" id="SSF51445">
    <property type="entry name" value="(Trans)glycosidases"/>
    <property type="match status" value="1"/>
</dbReference>
<keyword evidence="3" id="KW-1185">Reference proteome</keyword>
<dbReference type="AlphaFoldDB" id="A0A1T5CNJ7"/>
<dbReference type="EMBL" id="FUYL01000007">
    <property type="protein sequence ID" value="SKB60994.1"/>
    <property type="molecule type" value="Genomic_DNA"/>
</dbReference>